<feature type="coiled-coil region" evidence="1">
    <location>
        <begin position="4"/>
        <end position="38"/>
    </location>
</feature>
<organism evidence="2 3">
    <name type="scientific">Endomicrobium trichonymphae</name>
    <dbReference type="NCBI Taxonomy" id="1408204"/>
    <lineage>
        <taxon>Bacteria</taxon>
        <taxon>Pseudomonadati</taxon>
        <taxon>Elusimicrobiota</taxon>
        <taxon>Endomicrobiia</taxon>
        <taxon>Endomicrobiales</taxon>
        <taxon>Endomicrobiaceae</taxon>
        <taxon>Candidatus Endomicrobiellum</taxon>
    </lineage>
</organism>
<accession>A0A6S6NWF7</accession>
<name>A0A6S6NWF7_ENDTX</name>
<dbReference type="EMBL" id="AP009510">
    <property type="protein sequence ID" value="BCI50714.1"/>
    <property type="molecule type" value="Genomic_DNA"/>
</dbReference>
<proteinExistence type="predicted"/>
<gene>
    <name evidence="2" type="ordered locus">TGRD_315</name>
</gene>
<dbReference type="AlphaFoldDB" id="A0A6S6NWF7"/>
<evidence type="ECO:0000256" key="1">
    <source>
        <dbReference type="SAM" id="Coils"/>
    </source>
</evidence>
<evidence type="ECO:0000313" key="2">
    <source>
        <dbReference type="EMBL" id="BCI50714.1"/>
    </source>
</evidence>
<keyword evidence="3" id="KW-1185">Reference proteome</keyword>
<keyword evidence="1" id="KW-0175">Coiled coil</keyword>
<reference evidence="3" key="1">
    <citation type="journal article" date="2008" name="Proc. Natl. Acad. Sci. U.S.A.">
        <title>Complete genome of the uncultured termite group 1 bacteria in a single host protist cell.</title>
        <authorList>
            <person name="Hongoh Y."/>
            <person name="Sharma V.K."/>
            <person name="Prakash T."/>
            <person name="Noda S."/>
            <person name="Taylor T.D."/>
            <person name="Kudo T."/>
            <person name="Sakaki Y."/>
            <person name="Toyoda A."/>
            <person name="Hattori M."/>
            <person name="Ohkuma M."/>
        </authorList>
    </citation>
    <scope>NUCLEOTIDE SEQUENCE [LARGE SCALE GENOMIC DNA]</scope>
    <source>
        <strain evidence="3">Rs-D17 genomovar Ri2008</strain>
    </source>
</reference>
<dbReference type="KEGG" id="rsd:TGRD_315"/>
<protein>
    <submittedName>
        <fullName evidence="2">Uncharacterized protein</fullName>
    </submittedName>
</protein>
<evidence type="ECO:0000313" key="3">
    <source>
        <dbReference type="Proteomes" id="UP000001691"/>
    </source>
</evidence>
<sequence>MKNIEILAVKVKKATERLKRLTDENLKLKLEVEYLRKESACGRKQTSEYVVLRKNTEEAAAKIERIIKKIDTAKVS</sequence>
<dbReference type="Proteomes" id="UP000001691">
    <property type="component" value="Chromosome"/>
</dbReference>
<dbReference type="RefSeq" id="WP_095558746.1">
    <property type="nucleotide sequence ID" value="NC_020419.1"/>
</dbReference>